<dbReference type="SUPFAM" id="SSF47113">
    <property type="entry name" value="Histone-fold"/>
    <property type="match status" value="1"/>
</dbReference>
<evidence type="ECO:0000256" key="2">
    <source>
        <dbReference type="ARBA" id="ARBA00023015"/>
    </source>
</evidence>
<feature type="compositionally biased region" description="Low complexity" evidence="7">
    <location>
        <begin position="480"/>
        <end position="490"/>
    </location>
</feature>
<comment type="similarity">
    <text evidence="5">Belongs to the TAF13 family.</text>
</comment>
<dbReference type="Gene3D" id="1.10.20.10">
    <property type="entry name" value="Histone, subunit A"/>
    <property type="match status" value="1"/>
</dbReference>
<feature type="region of interest" description="Disordered" evidence="7">
    <location>
        <begin position="612"/>
        <end position="728"/>
    </location>
</feature>
<feature type="compositionally biased region" description="Polar residues" evidence="7">
    <location>
        <begin position="704"/>
        <end position="717"/>
    </location>
</feature>
<dbReference type="InterPro" id="IPR009072">
    <property type="entry name" value="Histone-fold"/>
</dbReference>
<dbReference type="GeneID" id="91094711"/>
<keyword evidence="4" id="KW-0539">Nucleus</keyword>
<feature type="compositionally biased region" description="Basic and acidic residues" evidence="7">
    <location>
        <begin position="290"/>
        <end position="316"/>
    </location>
</feature>
<feature type="compositionally biased region" description="Basic and acidic residues" evidence="7">
    <location>
        <begin position="491"/>
        <end position="501"/>
    </location>
</feature>
<feature type="compositionally biased region" description="Low complexity" evidence="7">
    <location>
        <begin position="682"/>
        <end position="695"/>
    </location>
</feature>
<dbReference type="GO" id="GO:0051123">
    <property type="term" value="P:RNA polymerase II preinitiation complex assembly"/>
    <property type="evidence" value="ECO:0007669"/>
    <property type="project" value="TreeGrafter"/>
</dbReference>
<dbReference type="PANTHER" id="PTHR11380:SF5">
    <property type="entry name" value="TRANSCRIPTION INITIATION FACTOR TFIID SUBUNIT 13"/>
    <property type="match status" value="1"/>
</dbReference>
<feature type="compositionally biased region" description="Basic and acidic residues" evidence="7">
    <location>
        <begin position="650"/>
        <end position="660"/>
    </location>
</feature>
<feature type="compositionally biased region" description="Basic and acidic residues" evidence="7">
    <location>
        <begin position="249"/>
        <end position="278"/>
    </location>
</feature>
<evidence type="ECO:0000256" key="3">
    <source>
        <dbReference type="ARBA" id="ARBA00023163"/>
    </source>
</evidence>
<keyword evidence="9" id="KW-1185">Reference proteome</keyword>
<feature type="compositionally biased region" description="Polar residues" evidence="7">
    <location>
        <begin position="54"/>
        <end position="73"/>
    </location>
</feature>
<evidence type="ECO:0000313" key="9">
    <source>
        <dbReference type="Proteomes" id="UP001355207"/>
    </source>
</evidence>
<organism evidence="8 9">
    <name type="scientific">Kwoniella dendrophila CBS 6074</name>
    <dbReference type="NCBI Taxonomy" id="1295534"/>
    <lineage>
        <taxon>Eukaryota</taxon>
        <taxon>Fungi</taxon>
        <taxon>Dikarya</taxon>
        <taxon>Basidiomycota</taxon>
        <taxon>Agaricomycotina</taxon>
        <taxon>Tremellomycetes</taxon>
        <taxon>Tremellales</taxon>
        <taxon>Cryptococcaceae</taxon>
        <taxon>Kwoniella</taxon>
    </lineage>
</organism>
<dbReference type="InterPro" id="IPR003195">
    <property type="entry name" value="TFIID_TAF13"/>
</dbReference>
<feature type="compositionally biased region" description="Low complexity" evidence="7">
    <location>
        <begin position="408"/>
        <end position="417"/>
    </location>
</feature>
<keyword evidence="2" id="KW-0805">Transcription regulation</keyword>
<feature type="compositionally biased region" description="Basic residues" evidence="7">
    <location>
        <begin position="279"/>
        <end position="289"/>
    </location>
</feature>
<dbReference type="Pfam" id="PF02269">
    <property type="entry name" value="TFIID-18kDa"/>
    <property type="match status" value="1"/>
</dbReference>
<protein>
    <recommendedName>
        <fullName evidence="6">Transcription initiation factor TFIID subunit 13</fullName>
    </recommendedName>
</protein>
<evidence type="ECO:0000256" key="6">
    <source>
        <dbReference type="ARBA" id="ARBA00040136"/>
    </source>
</evidence>
<sequence>MSQFPNGFNPQAFLAQAQARPNMNLNNSNINATGSPNPNINTPSPMMGSIRPSALQNFNSPAASPTPNRPHQFNASQLASLTDFHQRQQALLAVQQAQAQQRAQGQVPGQGQSAQNLQAMQQILQQRIQVQQQNALQQFLQSNNQSITPSQLQNPIQASQLQLGHQTITPQTLQQSIPINQNSAFNPALLNAAKIAQNTISSSQLTMNPNLTSLSPPQPVNGLPSASIPLTQTFNLVPGATASATVSAKVDDQPASDKKDKDKEDGTEKKEEKKDEKEKKKKPAKKKKEKKEDDQEKEKEVNKAEKDADRPEANKEKPKKKKKDKSKEENKDIEKDKDKDKDKGGGEDKDKDKDKTKEKGKEKDKTDSTAATPTADKPVKPKKPRTEEEKAKRAEARRRKVAADKAAKAAAEAAAAAQNGDPDAGVFSAAPSTSTDKDVTTSVTGKDGKKDDKSKDPLKDKEDKDTATKSTEVRAVDPKTTASATATATESRSRRQEGMRGSMRHEIARLMYGAGDVPEPDIDTVDYMEDMVVEFLADLCRPIPPLRPTPSSAPLPVPLSFEVIRHRLTTPSYLKYLERFDHMVYMSEILKQHRRIANPNLNDLVETVGNDYLGLDDQQNGSASNNKRSGGEDDGGRNRKRGRPINNNDRMLKEKGEKRKPGPQKGWKLNRDRDPNSIQPRSNSNASSLTSSQLAQKRKYQKKPGQSTTPGPFNGISNGVKREGSVNI</sequence>
<feature type="compositionally biased region" description="Basic and acidic residues" evidence="7">
    <location>
        <begin position="446"/>
        <end position="477"/>
    </location>
</feature>
<dbReference type="AlphaFoldDB" id="A0AAX4JW75"/>
<evidence type="ECO:0000256" key="1">
    <source>
        <dbReference type="ARBA" id="ARBA00004123"/>
    </source>
</evidence>
<feature type="region of interest" description="Disordered" evidence="7">
    <location>
        <begin position="207"/>
        <end position="226"/>
    </location>
</feature>
<reference evidence="8 9" key="1">
    <citation type="submission" date="2024-01" db="EMBL/GenBank/DDBJ databases">
        <title>Comparative genomics of Cryptococcus and Kwoniella reveals pathogenesis evolution and contrasting modes of karyotype evolution via chromosome fusion or intercentromeric recombination.</title>
        <authorList>
            <person name="Coelho M.A."/>
            <person name="David-Palma M."/>
            <person name="Shea T."/>
            <person name="Bowers K."/>
            <person name="McGinley-Smith S."/>
            <person name="Mohammad A.W."/>
            <person name="Gnirke A."/>
            <person name="Yurkov A.M."/>
            <person name="Nowrousian M."/>
            <person name="Sun S."/>
            <person name="Cuomo C.A."/>
            <person name="Heitman J."/>
        </authorList>
    </citation>
    <scope>NUCLEOTIDE SEQUENCE [LARGE SCALE GENOMIC DNA]</scope>
    <source>
        <strain evidence="8 9">CBS 6074</strain>
    </source>
</reference>
<keyword evidence="3" id="KW-0804">Transcription</keyword>
<evidence type="ECO:0000256" key="4">
    <source>
        <dbReference type="ARBA" id="ARBA00023242"/>
    </source>
</evidence>
<dbReference type="GO" id="GO:0046982">
    <property type="term" value="F:protein heterodimerization activity"/>
    <property type="evidence" value="ECO:0007669"/>
    <property type="project" value="InterPro"/>
</dbReference>
<gene>
    <name evidence="8" type="ORF">L201_004041</name>
</gene>
<feature type="compositionally biased region" description="Basic and acidic residues" evidence="7">
    <location>
        <begin position="384"/>
        <end position="394"/>
    </location>
</feature>
<dbReference type="RefSeq" id="XP_066075886.1">
    <property type="nucleotide sequence ID" value="XM_066219789.1"/>
</dbReference>
<evidence type="ECO:0000313" key="8">
    <source>
        <dbReference type="EMBL" id="WWC89123.1"/>
    </source>
</evidence>
<feature type="region of interest" description="Disordered" evidence="7">
    <location>
        <begin position="24"/>
        <end position="73"/>
    </location>
</feature>
<feature type="compositionally biased region" description="Polar residues" evidence="7">
    <location>
        <begin position="617"/>
        <end position="628"/>
    </location>
</feature>
<feature type="compositionally biased region" description="Basic and acidic residues" evidence="7">
    <location>
        <begin position="325"/>
        <end position="367"/>
    </location>
</feature>
<proteinExistence type="inferred from homology"/>
<dbReference type="PANTHER" id="PTHR11380">
    <property type="entry name" value="TRANSCRIPTION INITIATION FACTOR TFIID/SUPT3-RELATED"/>
    <property type="match status" value="1"/>
</dbReference>
<name>A0AAX4JW75_9TREE</name>
<comment type="subcellular location">
    <subcellularLocation>
        <location evidence="1">Nucleus</location>
    </subcellularLocation>
</comment>
<feature type="compositionally biased region" description="Polar residues" evidence="7">
    <location>
        <begin position="24"/>
        <end position="44"/>
    </location>
</feature>
<evidence type="ECO:0000256" key="5">
    <source>
        <dbReference type="ARBA" id="ARBA00038392"/>
    </source>
</evidence>
<evidence type="ECO:0000256" key="7">
    <source>
        <dbReference type="SAM" id="MobiDB-lite"/>
    </source>
</evidence>
<dbReference type="EMBL" id="CP144102">
    <property type="protein sequence ID" value="WWC89123.1"/>
    <property type="molecule type" value="Genomic_DNA"/>
</dbReference>
<feature type="region of interest" description="Disordered" evidence="7">
    <location>
        <begin position="244"/>
        <end position="501"/>
    </location>
</feature>
<accession>A0AAX4JW75</accession>
<dbReference type="Proteomes" id="UP001355207">
    <property type="component" value="Chromosome 5"/>
</dbReference>
<dbReference type="GO" id="GO:0005669">
    <property type="term" value="C:transcription factor TFIID complex"/>
    <property type="evidence" value="ECO:0007669"/>
    <property type="project" value="TreeGrafter"/>
</dbReference>